<dbReference type="EMBL" id="SJPG01000001">
    <property type="protein sequence ID" value="TWT59434.1"/>
    <property type="molecule type" value="Genomic_DNA"/>
</dbReference>
<keyword evidence="1" id="KW-0547">Nucleotide-binding</keyword>
<dbReference type="Gene3D" id="1.10.8.80">
    <property type="entry name" value="Magnesium chelatase subunit I, C-Terminal domain"/>
    <property type="match status" value="1"/>
</dbReference>
<dbReference type="RefSeq" id="WP_146501576.1">
    <property type="nucleotide sequence ID" value="NZ_SJPG01000001.1"/>
</dbReference>
<dbReference type="SUPFAM" id="SSF52540">
    <property type="entry name" value="P-loop containing nucleoside triphosphate hydrolases"/>
    <property type="match status" value="1"/>
</dbReference>
<dbReference type="InterPro" id="IPR041628">
    <property type="entry name" value="ChlI/MoxR_AAA_lid"/>
</dbReference>
<dbReference type="Pfam" id="PF07726">
    <property type="entry name" value="AAA_3"/>
    <property type="match status" value="1"/>
</dbReference>
<gene>
    <name evidence="6" type="primary">ravA_1</name>
    <name evidence="6" type="ORF">Pan54_01400</name>
</gene>
<proteinExistence type="inferred from homology"/>
<dbReference type="GO" id="GO:0016887">
    <property type="term" value="F:ATP hydrolysis activity"/>
    <property type="evidence" value="ECO:0007669"/>
    <property type="project" value="InterPro"/>
</dbReference>
<protein>
    <submittedName>
        <fullName evidence="6">ATPase RavA</fullName>
    </submittedName>
</protein>
<feature type="domain" description="ATPase AAA-3" evidence="4">
    <location>
        <begin position="39"/>
        <end position="169"/>
    </location>
</feature>
<evidence type="ECO:0000256" key="3">
    <source>
        <dbReference type="ARBA" id="ARBA00061607"/>
    </source>
</evidence>
<keyword evidence="7" id="KW-1185">Reference proteome</keyword>
<organism evidence="6 7">
    <name type="scientific">Rubinisphaera italica</name>
    <dbReference type="NCBI Taxonomy" id="2527969"/>
    <lineage>
        <taxon>Bacteria</taxon>
        <taxon>Pseudomonadati</taxon>
        <taxon>Planctomycetota</taxon>
        <taxon>Planctomycetia</taxon>
        <taxon>Planctomycetales</taxon>
        <taxon>Planctomycetaceae</taxon>
        <taxon>Rubinisphaera</taxon>
    </lineage>
</organism>
<comment type="similarity">
    <text evidence="3">Belongs to the MoxR family.</text>
</comment>
<comment type="caution">
    <text evidence="6">The sequence shown here is derived from an EMBL/GenBank/DDBJ whole genome shotgun (WGS) entry which is preliminary data.</text>
</comment>
<dbReference type="PIRSF" id="PIRSF002849">
    <property type="entry name" value="AAA_ATPase_chaperone_MoxR_prd"/>
    <property type="match status" value="1"/>
</dbReference>
<dbReference type="OrthoDB" id="9808397at2"/>
<evidence type="ECO:0000259" key="5">
    <source>
        <dbReference type="Pfam" id="PF17863"/>
    </source>
</evidence>
<evidence type="ECO:0000313" key="7">
    <source>
        <dbReference type="Proteomes" id="UP000316095"/>
    </source>
</evidence>
<reference evidence="6 7" key="1">
    <citation type="submission" date="2019-02" db="EMBL/GenBank/DDBJ databases">
        <title>Deep-cultivation of Planctomycetes and their phenomic and genomic characterization uncovers novel biology.</title>
        <authorList>
            <person name="Wiegand S."/>
            <person name="Jogler M."/>
            <person name="Boedeker C."/>
            <person name="Pinto D."/>
            <person name="Vollmers J."/>
            <person name="Rivas-Marin E."/>
            <person name="Kohn T."/>
            <person name="Peeters S.H."/>
            <person name="Heuer A."/>
            <person name="Rast P."/>
            <person name="Oberbeckmann S."/>
            <person name="Bunk B."/>
            <person name="Jeske O."/>
            <person name="Meyerdierks A."/>
            <person name="Storesund J.E."/>
            <person name="Kallscheuer N."/>
            <person name="Luecker S."/>
            <person name="Lage O.M."/>
            <person name="Pohl T."/>
            <person name="Merkel B.J."/>
            <person name="Hornburger P."/>
            <person name="Mueller R.-W."/>
            <person name="Bruemmer F."/>
            <person name="Labrenz M."/>
            <person name="Spormann A.M."/>
            <person name="Op Den Camp H."/>
            <person name="Overmann J."/>
            <person name="Amann R."/>
            <person name="Jetten M.S.M."/>
            <person name="Mascher T."/>
            <person name="Medema M.H."/>
            <person name="Devos D.P."/>
            <person name="Kaster A.-K."/>
            <person name="Ovreas L."/>
            <person name="Rohde M."/>
            <person name="Galperin M.Y."/>
            <person name="Jogler C."/>
        </authorList>
    </citation>
    <scope>NUCLEOTIDE SEQUENCE [LARGE SCALE GENOMIC DNA]</scope>
    <source>
        <strain evidence="6 7">Pan54</strain>
    </source>
</reference>
<sequence length="313" mass="34540">MENHSHAAIEKLISNISQVLLGKDKTVRLAVTALLAQGHLLIEDAPGVGKTSLAKALAMSLNCEYTRLQFTPDLLPSDILGTSVFLPGSGDFEFRRGPVFTNVLLADEINRTTPRTQSALLEAMSEFQVSVDAKTYTLERPFFVLATQNPHEFEGTYPLPENQLDRFMLRIEIGYPSMEVEKEVLRSHRLGEPVSQLQAALDKTALVKIQDEVRNVKMDDSIHEYILQIAHATRDHAELSLGISTRGVITMMHALQAFAFVSGRDYVTPDDVKALAVPVFAHRIVVGGILRESSRDRAAGIIDNLLTTIAVPV</sequence>
<evidence type="ECO:0000256" key="2">
    <source>
        <dbReference type="ARBA" id="ARBA00022840"/>
    </source>
</evidence>
<dbReference type="FunFam" id="3.40.50.300:FF:000640">
    <property type="entry name" value="MoxR family ATPase"/>
    <property type="match status" value="1"/>
</dbReference>
<name>A0A5C5X9B0_9PLAN</name>
<evidence type="ECO:0000259" key="4">
    <source>
        <dbReference type="Pfam" id="PF07726"/>
    </source>
</evidence>
<dbReference type="PANTHER" id="PTHR42759">
    <property type="entry name" value="MOXR FAMILY PROTEIN"/>
    <property type="match status" value="1"/>
</dbReference>
<dbReference type="CDD" id="cd00009">
    <property type="entry name" value="AAA"/>
    <property type="match status" value="1"/>
</dbReference>
<keyword evidence="2" id="KW-0067">ATP-binding</keyword>
<feature type="domain" description="ChlI/MoxR AAA lid" evidence="5">
    <location>
        <begin position="232"/>
        <end position="291"/>
    </location>
</feature>
<accession>A0A5C5X9B0</accession>
<evidence type="ECO:0000313" key="6">
    <source>
        <dbReference type="EMBL" id="TWT59434.1"/>
    </source>
</evidence>
<dbReference type="AlphaFoldDB" id="A0A5C5X9B0"/>
<dbReference type="Proteomes" id="UP000316095">
    <property type="component" value="Unassembled WGS sequence"/>
</dbReference>
<dbReference type="PANTHER" id="PTHR42759:SF5">
    <property type="entry name" value="METHANOL DEHYDROGENASE REGULATOR"/>
    <property type="match status" value="1"/>
</dbReference>
<dbReference type="Gene3D" id="3.40.50.300">
    <property type="entry name" value="P-loop containing nucleotide triphosphate hydrolases"/>
    <property type="match status" value="1"/>
</dbReference>
<evidence type="ECO:0000256" key="1">
    <source>
        <dbReference type="ARBA" id="ARBA00022741"/>
    </source>
</evidence>
<dbReference type="InterPro" id="IPR027417">
    <property type="entry name" value="P-loop_NTPase"/>
</dbReference>
<dbReference type="InterPro" id="IPR050764">
    <property type="entry name" value="CbbQ/NirQ/NorQ/GpvN"/>
</dbReference>
<dbReference type="Pfam" id="PF17863">
    <property type="entry name" value="AAA_lid_2"/>
    <property type="match status" value="1"/>
</dbReference>
<dbReference type="GO" id="GO:0005524">
    <property type="term" value="F:ATP binding"/>
    <property type="evidence" value="ECO:0007669"/>
    <property type="project" value="UniProtKB-KW"/>
</dbReference>
<dbReference type="InterPro" id="IPR011703">
    <property type="entry name" value="ATPase_AAA-3"/>
</dbReference>